<gene>
    <name evidence="1" type="ORF">D1114_20930</name>
</gene>
<dbReference type="AlphaFoldDB" id="A0AAX1UFW7"/>
<dbReference type="EMBL" id="QWGP01000038">
    <property type="protein sequence ID" value="RHZ91139.1"/>
    <property type="molecule type" value="Genomic_DNA"/>
</dbReference>
<proteinExistence type="predicted"/>
<name>A0AAX1UFW7_CERSP</name>
<sequence length="220" mass="24268">MIGRAVDMRQARMVAPARREMSIERALVWAFQTECASVDFAEEAAPDSYRRAVSSAWLVAQRGAIGCRIDGGGHSLPADDAEMIASAVAALPPEHGGRGMAVKIAALARAGMRPDWMPDARPRCVPREWHLNPHGRHARKEVVGEFTIEHRGRKLVRKIEACPVTYVPSQAQIAAARREWLSWWGALLHLGHEIGSMGLLETIALTKDMPPMTPWRAQEG</sequence>
<comment type="caution">
    <text evidence="1">The sequence shown here is derived from an EMBL/GenBank/DDBJ whole genome shotgun (WGS) entry which is preliminary data.</text>
</comment>
<reference evidence="1 2" key="1">
    <citation type="submission" date="2018-08" db="EMBL/GenBank/DDBJ databases">
        <title>Draft genome sequence of Rhodobacter sphaeroides FY.</title>
        <authorList>
            <person name="Rayyan A."/>
            <person name="Meyer T.E."/>
            <person name="Kyndt J.A."/>
        </authorList>
    </citation>
    <scope>NUCLEOTIDE SEQUENCE [LARGE SCALE GENOMIC DNA]</scope>
    <source>
        <strain evidence="1 2">FY</strain>
    </source>
</reference>
<dbReference type="Proteomes" id="UP000266305">
    <property type="component" value="Unassembled WGS sequence"/>
</dbReference>
<protein>
    <submittedName>
        <fullName evidence="1">Uncharacterized protein</fullName>
    </submittedName>
</protein>
<organism evidence="1 2">
    <name type="scientific">Cereibacter sphaeroides</name>
    <name type="common">Rhodobacter sphaeroides</name>
    <dbReference type="NCBI Taxonomy" id="1063"/>
    <lineage>
        <taxon>Bacteria</taxon>
        <taxon>Pseudomonadati</taxon>
        <taxon>Pseudomonadota</taxon>
        <taxon>Alphaproteobacteria</taxon>
        <taxon>Rhodobacterales</taxon>
        <taxon>Paracoccaceae</taxon>
        <taxon>Cereibacter</taxon>
    </lineage>
</organism>
<evidence type="ECO:0000313" key="1">
    <source>
        <dbReference type="EMBL" id="RHZ91139.1"/>
    </source>
</evidence>
<accession>A0AAX1UFW7</accession>
<dbReference type="RefSeq" id="WP_119001331.1">
    <property type="nucleotide sequence ID" value="NZ_QWGP01000038.1"/>
</dbReference>
<evidence type="ECO:0000313" key="2">
    <source>
        <dbReference type="Proteomes" id="UP000266305"/>
    </source>
</evidence>